<dbReference type="GO" id="GO:0046872">
    <property type="term" value="F:metal ion binding"/>
    <property type="evidence" value="ECO:0007669"/>
    <property type="project" value="UniProtKB-KW"/>
</dbReference>
<dbReference type="GO" id="GO:0000014">
    <property type="term" value="F:single-stranded DNA endodeoxyribonuclease activity"/>
    <property type="evidence" value="ECO:0007669"/>
    <property type="project" value="UniProtKB-ARBA"/>
</dbReference>
<keyword evidence="11" id="KW-1185">Reference proteome</keyword>
<comment type="similarity">
    <text evidence="2">Belongs to the nuclease type I family.</text>
</comment>
<evidence type="ECO:0000256" key="1">
    <source>
        <dbReference type="ARBA" id="ARBA00000245"/>
    </source>
</evidence>
<proteinExistence type="inferred from homology"/>
<keyword evidence="6" id="KW-0255">Endonuclease</keyword>
<dbReference type="Pfam" id="PF02265">
    <property type="entry name" value="S1-P1_nuclease"/>
    <property type="match status" value="1"/>
</dbReference>
<evidence type="ECO:0000256" key="3">
    <source>
        <dbReference type="ARBA" id="ARBA00012562"/>
    </source>
</evidence>
<keyword evidence="5" id="KW-0479">Metal-binding</keyword>
<accession>A0ABC8SQK0</accession>
<evidence type="ECO:0000256" key="8">
    <source>
        <dbReference type="ARBA" id="ARBA00023157"/>
    </source>
</evidence>
<dbReference type="GO" id="GO:0006308">
    <property type="term" value="P:DNA catabolic process"/>
    <property type="evidence" value="ECO:0007669"/>
    <property type="project" value="UniProtKB-ARBA"/>
</dbReference>
<evidence type="ECO:0000313" key="11">
    <source>
        <dbReference type="Proteomes" id="UP001642360"/>
    </source>
</evidence>
<evidence type="ECO:0000313" key="10">
    <source>
        <dbReference type="EMBL" id="CAK9159496.1"/>
    </source>
</evidence>
<dbReference type="InterPro" id="IPR008947">
    <property type="entry name" value="PLipase_C/P1_nuclease_dom_sf"/>
</dbReference>
<keyword evidence="9" id="KW-0325">Glycoprotein</keyword>
<evidence type="ECO:0000256" key="7">
    <source>
        <dbReference type="ARBA" id="ARBA00022801"/>
    </source>
</evidence>
<evidence type="ECO:0000256" key="9">
    <source>
        <dbReference type="ARBA" id="ARBA00023180"/>
    </source>
</evidence>
<organism evidence="10 11">
    <name type="scientific">Ilex paraguariensis</name>
    <name type="common">yerba mate</name>
    <dbReference type="NCBI Taxonomy" id="185542"/>
    <lineage>
        <taxon>Eukaryota</taxon>
        <taxon>Viridiplantae</taxon>
        <taxon>Streptophyta</taxon>
        <taxon>Embryophyta</taxon>
        <taxon>Tracheophyta</taxon>
        <taxon>Spermatophyta</taxon>
        <taxon>Magnoliopsida</taxon>
        <taxon>eudicotyledons</taxon>
        <taxon>Gunneridae</taxon>
        <taxon>Pentapetalae</taxon>
        <taxon>asterids</taxon>
        <taxon>campanulids</taxon>
        <taxon>Aquifoliales</taxon>
        <taxon>Aquifoliaceae</taxon>
        <taxon>Ilex</taxon>
    </lineage>
</organism>
<evidence type="ECO:0000256" key="2">
    <source>
        <dbReference type="ARBA" id="ARBA00009547"/>
    </source>
</evidence>
<name>A0ABC8SQK0_9AQUA</name>
<dbReference type="SUPFAM" id="SSF48537">
    <property type="entry name" value="Phospholipase C/P1 nuclease"/>
    <property type="match status" value="1"/>
</dbReference>
<dbReference type="Proteomes" id="UP001642360">
    <property type="component" value="Unassembled WGS sequence"/>
</dbReference>
<keyword evidence="8" id="KW-1015">Disulfide bond</keyword>
<feature type="non-terminal residue" evidence="10">
    <location>
        <position position="1"/>
    </location>
</feature>
<keyword evidence="7" id="KW-0378">Hydrolase</keyword>
<comment type="caution">
    <text evidence="10">The sequence shown here is derived from an EMBL/GenBank/DDBJ whole genome shotgun (WGS) entry which is preliminary data.</text>
</comment>
<dbReference type="InterPro" id="IPR003154">
    <property type="entry name" value="S1/P1nuclease"/>
</dbReference>
<dbReference type="EMBL" id="CAUOFW020003369">
    <property type="protein sequence ID" value="CAK9159496.1"/>
    <property type="molecule type" value="Genomic_DNA"/>
</dbReference>
<dbReference type="Gene3D" id="1.10.575.10">
    <property type="entry name" value="P1 Nuclease"/>
    <property type="match status" value="2"/>
</dbReference>
<evidence type="ECO:0000256" key="5">
    <source>
        <dbReference type="ARBA" id="ARBA00022723"/>
    </source>
</evidence>
<evidence type="ECO:0000256" key="6">
    <source>
        <dbReference type="ARBA" id="ARBA00022759"/>
    </source>
</evidence>
<dbReference type="EC" id="3.1.30.1" evidence="3"/>
<sequence>ARLNKVAADVVKKLLPVSAGNDLGSLCSWADRVKIRYRWSSPLHVGFTSDKGGNTINVTWYNRKAVLHHVWDSSIIETEEKTFCPADVNQVINNIQLNITTIWAKQVKAWETCPLRQKTCPNIYASESVKAACQWAYKGVRQGSVLQDAYFRSRLPIVSLRLAQAGVRLAATLNKIFK</sequence>
<gene>
    <name evidence="10" type="ORF">ILEXP_LOCUS28190</name>
</gene>
<protein>
    <recommendedName>
        <fullName evidence="3">Aspergillus nuclease S1</fullName>
        <ecNumber evidence="3">3.1.30.1</ecNumber>
    </recommendedName>
</protein>
<dbReference type="PANTHER" id="PTHR33146">
    <property type="entry name" value="ENDONUCLEASE 4"/>
    <property type="match status" value="1"/>
</dbReference>
<dbReference type="AlphaFoldDB" id="A0ABC8SQK0"/>
<dbReference type="GO" id="GO:0004521">
    <property type="term" value="F:RNA endonuclease activity"/>
    <property type="evidence" value="ECO:0007669"/>
    <property type="project" value="UniProtKB-ARBA"/>
</dbReference>
<evidence type="ECO:0000256" key="4">
    <source>
        <dbReference type="ARBA" id="ARBA00022722"/>
    </source>
</evidence>
<comment type="catalytic activity">
    <reaction evidence="1">
        <text>Endonucleolytic cleavage to 5'-phosphomononucleotide and 5'-phosphooligonucleotide end-products.</text>
        <dbReference type="EC" id="3.1.30.1"/>
    </reaction>
</comment>
<dbReference type="CDD" id="cd11010">
    <property type="entry name" value="S1-P1_nuclease"/>
    <property type="match status" value="1"/>
</dbReference>
<reference evidence="10 11" key="1">
    <citation type="submission" date="2024-02" db="EMBL/GenBank/DDBJ databases">
        <authorList>
            <person name="Vignale AGUSTIN F."/>
            <person name="Sosa J E."/>
            <person name="Modenutti C."/>
        </authorList>
    </citation>
    <scope>NUCLEOTIDE SEQUENCE [LARGE SCALE GENOMIC DNA]</scope>
</reference>
<dbReference type="PANTHER" id="PTHR33146:SF27">
    <property type="entry name" value="ENDONUCLEASE 2"/>
    <property type="match status" value="1"/>
</dbReference>
<keyword evidence="4" id="KW-0540">Nuclease</keyword>